<dbReference type="WBParaSite" id="PgR012_g072_t01">
    <property type="protein sequence ID" value="PgR012_g072_t01"/>
    <property type="gene ID" value="PgR012_g072"/>
</dbReference>
<proteinExistence type="predicted"/>
<sequence>MQNRPEKADSKHTDQTTFRYLRDANPRENRHNKKEIDMVEHSLRFLDWSEGRARIPWYLRRQNLKWPRQLDGPRRAARSLRWGTEFTTTVSAGSEFMTSKHERHVTEVTCLD</sequence>
<reference evidence="2" key="1">
    <citation type="submission" date="2022-11" db="UniProtKB">
        <authorList>
            <consortium name="WormBaseParasite"/>
        </authorList>
    </citation>
    <scope>IDENTIFICATION</scope>
</reference>
<name>A0A915AND0_PARUN</name>
<keyword evidence="1" id="KW-1185">Reference proteome</keyword>
<accession>A0A915AND0</accession>
<dbReference type="AlphaFoldDB" id="A0A915AND0"/>
<evidence type="ECO:0000313" key="1">
    <source>
        <dbReference type="Proteomes" id="UP000887569"/>
    </source>
</evidence>
<organism evidence="1 2">
    <name type="scientific">Parascaris univalens</name>
    <name type="common">Nematode worm</name>
    <dbReference type="NCBI Taxonomy" id="6257"/>
    <lineage>
        <taxon>Eukaryota</taxon>
        <taxon>Metazoa</taxon>
        <taxon>Ecdysozoa</taxon>
        <taxon>Nematoda</taxon>
        <taxon>Chromadorea</taxon>
        <taxon>Rhabditida</taxon>
        <taxon>Spirurina</taxon>
        <taxon>Ascaridomorpha</taxon>
        <taxon>Ascaridoidea</taxon>
        <taxon>Ascarididae</taxon>
        <taxon>Parascaris</taxon>
    </lineage>
</organism>
<evidence type="ECO:0000313" key="2">
    <source>
        <dbReference type="WBParaSite" id="PgR012_g072_t01"/>
    </source>
</evidence>
<dbReference type="Proteomes" id="UP000887569">
    <property type="component" value="Unplaced"/>
</dbReference>
<protein>
    <submittedName>
        <fullName evidence="2">Uncharacterized protein</fullName>
    </submittedName>
</protein>